<comment type="similarity">
    <text evidence="1 3 7">Belongs to the Glu/Leu/Phe/Val dehydrogenases family.</text>
</comment>
<comment type="caution">
    <text evidence="9">The sequence shown here is derived from an EMBL/GenBank/DDBJ whole genome shotgun (WGS) entry which is preliminary data.</text>
</comment>
<dbReference type="PIRSF" id="PIRSF000185">
    <property type="entry name" value="Glu_DH"/>
    <property type="match status" value="1"/>
</dbReference>
<name>G5J2L8_CROWT</name>
<dbReference type="GO" id="GO:0000166">
    <property type="term" value="F:nucleotide binding"/>
    <property type="evidence" value="ECO:0007669"/>
    <property type="project" value="UniProtKB-KW"/>
</dbReference>
<dbReference type="PRINTS" id="PR00082">
    <property type="entry name" value="GLFDHDRGNASE"/>
</dbReference>
<dbReference type="EMBL" id="AESD01000263">
    <property type="protein sequence ID" value="EHJ13571.1"/>
    <property type="molecule type" value="Genomic_DNA"/>
</dbReference>
<dbReference type="InterPro" id="IPR006095">
    <property type="entry name" value="Glu/Leu/Phe/Val/Trp_DH"/>
</dbReference>
<evidence type="ECO:0000256" key="5">
    <source>
        <dbReference type="PIRSR" id="PIRSR000185-2"/>
    </source>
</evidence>
<gene>
    <name evidence="9" type="ORF">CWATWH0003_1752</name>
</gene>
<dbReference type="InterPro" id="IPR014362">
    <property type="entry name" value="Glu_DH"/>
</dbReference>
<evidence type="ECO:0000256" key="4">
    <source>
        <dbReference type="PIRSR" id="PIRSR000185-1"/>
    </source>
</evidence>
<dbReference type="Pfam" id="PF02812">
    <property type="entry name" value="ELFV_dehydrog_N"/>
    <property type="match status" value="1"/>
</dbReference>
<dbReference type="GO" id="GO:0006538">
    <property type="term" value="P:L-glutamate catabolic process"/>
    <property type="evidence" value="ECO:0007669"/>
    <property type="project" value="TreeGrafter"/>
</dbReference>
<dbReference type="Gene3D" id="3.40.50.10860">
    <property type="entry name" value="Leucine Dehydrogenase, chain A, domain 1"/>
    <property type="match status" value="1"/>
</dbReference>
<feature type="binding site" evidence="5">
    <location>
        <position position="250"/>
    </location>
    <ligand>
        <name>NAD(+)</name>
        <dbReference type="ChEBI" id="CHEBI:57540"/>
    </ligand>
</feature>
<evidence type="ECO:0000259" key="8">
    <source>
        <dbReference type="SMART" id="SM00839"/>
    </source>
</evidence>
<proteinExistence type="inferred from homology"/>
<dbReference type="PATRIC" id="fig|423471.3.peg.1639"/>
<dbReference type="SUPFAM" id="SSF51735">
    <property type="entry name" value="NAD(P)-binding Rossmann-fold domains"/>
    <property type="match status" value="1"/>
</dbReference>
<keyword evidence="2 3" id="KW-0560">Oxidoreductase</keyword>
<dbReference type="SMART" id="SM00839">
    <property type="entry name" value="ELFV_dehydrog"/>
    <property type="match status" value="1"/>
</dbReference>
<dbReference type="InterPro" id="IPR046346">
    <property type="entry name" value="Aminoacid_DH-like_N_sf"/>
</dbReference>
<dbReference type="InterPro" id="IPR033922">
    <property type="entry name" value="NAD_bind_Glu_DH"/>
</dbReference>
<feature type="active site" description="Proton donor" evidence="4">
    <location>
        <position position="166"/>
    </location>
</feature>
<accession>G5J2L8</accession>
<feature type="binding site" evidence="5">
    <location>
        <position position="130"/>
    </location>
    <ligand>
        <name>substrate</name>
    </ligand>
</feature>
<dbReference type="Pfam" id="PF00208">
    <property type="entry name" value="ELFV_dehydrog"/>
    <property type="match status" value="1"/>
</dbReference>
<evidence type="ECO:0000256" key="3">
    <source>
        <dbReference type="PIRNR" id="PIRNR000185"/>
    </source>
</evidence>
<evidence type="ECO:0000256" key="6">
    <source>
        <dbReference type="PIRSR" id="PIRSR000185-3"/>
    </source>
</evidence>
<dbReference type="InterPro" id="IPR006096">
    <property type="entry name" value="Glu/Leu/Phe/Val/Trp_DH_C"/>
</dbReference>
<dbReference type="PROSITE" id="PS00074">
    <property type="entry name" value="GLFV_DEHYDROGENASE"/>
    <property type="match status" value="1"/>
</dbReference>
<protein>
    <recommendedName>
        <fullName evidence="3">Glutamate dehydrogenase</fullName>
    </recommendedName>
</protein>
<dbReference type="InterPro" id="IPR033524">
    <property type="entry name" value="Glu/Leu/Phe/Val_DH_AS"/>
</dbReference>
<evidence type="ECO:0000313" key="10">
    <source>
        <dbReference type="Proteomes" id="UP000003477"/>
    </source>
</evidence>
<dbReference type="InterPro" id="IPR006097">
    <property type="entry name" value="Glu/Leu/Phe/Val/Trp_DH_dimer"/>
</dbReference>
<dbReference type="Proteomes" id="UP000003477">
    <property type="component" value="Unassembled WGS sequence"/>
</dbReference>
<dbReference type="PANTHER" id="PTHR11606">
    <property type="entry name" value="GLUTAMATE DEHYDROGENASE"/>
    <property type="match status" value="1"/>
</dbReference>
<evidence type="ECO:0000256" key="7">
    <source>
        <dbReference type="RuleBase" id="RU004417"/>
    </source>
</evidence>
<dbReference type="FunFam" id="3.40.50.10860:FF:000003">
    <property type="entry name" value="Glutamate dehydrogenase"/>
    <property type="match status" value="1"/>
</dbReference>
<evidence type="ECO:0000256" key="2">
    <source>
        <dbReference type="ARBA" id="ARBA00023002"/>
    </source>
</evidence>
<dbReference type="InterPro" id="IPR036291">
    <property type="entry name" value="NAD(P)-bd_dom_sf"/>
</dbReference>
<keyword evidence="5" id="KW-0547">Nucleotide-binding</keyword>
<organism evidence="9 10">
    <name type="scientific">Crocosphaera watsonii WH 0003</name>
    <dbReference type="NCBI Taxonomy" id="423471"/>
    <lineage>
        <taxon>Bacteria</taxon>
        <taxon>Bacillati</taxon>
        <taxon>Cyanobacteriota</taxon>
        <taxon>Cyanophyceae</taxon>
        <taxon>Oscillatoriophycideae</taxon>
        <taxon>Chroococcales</taxon>
        <taxon>Aphanothecaceae</taxon>
        <taxon>Crocosphaera</taxon>
    </lineage>
</organism>
<feature type="binding site" evidence="5">
    <location>
        <position position="418"/>
    </location>
    <ligand>
        <name>substrate</name>
    </ligand>
</feature>
<keyword evidence="5" id="KW-0520">NAD</keyword>
<evidence type="ECO:0000256" key="1">
    <source>
        <dbReference type="ARBA" id="ARBA00006382"/>
    </source>
</evidence>
<feature type="site" description="Important for catalysis" evidence="6">
    <location>
        <position position="206"/>
    </location>
</feature>
<dbReference type="Gene3D" id="3.40.50.720">
    <property type="entry name" value="NAD(P)-binding Rossmann-like Domain"/>
    <property type="match status" value="1"/>
</dbReference>
<feature type="binding site" evidence="5">
    <location>
        <position position="154"/>
    </location>
    <ligand>
        <name>substrate</name>
    </ligand>
</feature>
<dbReference type="GO" id="GO:0004352">
    <property type="term" value="F:glutamate dehydrogenase (NAD+) activity"/>
    <property type="evidence" value="ECO:0007669"/>
    <property type="project" value="TreeGrafter"/>
</dbReference>
<reference evidence="9 10" key="1">
    <citation type="journal article" date="2011" name="Front. Microbiol.">
        <title>Two Strains of Crocosphaera watsonii with Highly Conserved Genomes are Distinguished by Strain-Specific Features.</title>
        <authorList>
            <person name="Bench S.R."/>
            <person name="Ilikchyan I.N."/>
            <person name="Tripp H.J."/>
            <person name="Zehr J.P."/>
        </authorList>
    </citation>
    <scope>NUCLEOTIDE SEQUENCE [LARGE SCALE GENOMIC DNA]</scope>
    <source>
        <strain evidence="9 10">WH 0003</strain>
    </source>
</reference>
<sequence>MLRVCCFLLTKVIFDKGDPLRSPLTPLFKGGIIGKGGIFKSGYHLRVATFPWKKLLKNKEEKIMNGLLADASTRLEKALRYTRISEDAIERLKYPKTSLSVSIPVRMDDGSLRIFQGYRVRYDDTRGPGKGGVRYHPNVTMDEVQSLAFWMTFKCALLNLPFGGAKGGITLNPKELSKQELERLSRGYIEAIADFIGPDIDILAPDVYTNQMIMGWMMDQYNIIQRKISPGVVTGKPQTMGGSQGRDTATGTGAYYVIQTILPKFELIPEKTTVAVQGFGKAGAVVAELLGKVGYKVVAVSDSKGGIYAEQGLDIVSIRNYKEEHQGIAAIYCQDTVCNIGEHQSITNEELLGLDVDVLIPAALENQITEENADNVRAKFIFEVANGPINSAADTILDEKGIYVFPDILVNAGGVTVSYFEWVQNRSGLYWTKTEVNQRMRDKMMSEAQEVWSIAQQNGVSMRTAAYIHALNRLGDALDAKGTRDYYLNGSSH</sequence>
<feature type="domain" description="Glutamate/phenylalanine/leucine/valine/L-tryptophan dehydrogenase C-terminal" evidence="8">
    <location>
        <begin position="243"/>
        <end position="482"/>
    </location>
</feature>
<dbReference type="PANTHER" id="PTHR11606:SF13">
    <property type="entry name" value="GLUTAMATE DEHYDROGENASE 1, MITOCHONDRIAL"/>
    <property type="match status" value="1"/>
</dbReference>
<dbReference type="SUPFAM" id="SSF53223">
    <property type="entry name" value="Aminoacid dehydrogenase-like, N-terminal domain"/>
    <property type="match status" value="1"/>
</dbReference>
<evidence type="ECO:0000313" key="9">
    <source>
        <dbReference type="EMBL" id="EHJ13571.1"/>
    </source>
</evidence>
<dbReference type="CDD" id="cd01076">
    <property type="entry name" value="NAD_bind_1_Glu_DH"/>
    <property type="match status" value="1"/>
</dbReference>
<dbReference type="AlphaFoldDB" id="G5J2L8"/>